<comment type="caution">
    <text evidence="1">The sequence shown here is derived from an EMBL/GenBank/DDBJ whole genome shotgun (WGS) entry which is preliminary data.</text>
</comment>
<dbReference type="Proteomes" id="UP000290767">
    <property type="component" value="Unassembled WGS sequence"/>
</dbReference>
<protein>
    <submittedName>
        <fullName evidence="1">Uncharacterized protein</fullName>
    </submittedName>
</protein>
<evidence type="ECO:0000313" key="1">
    <source>
        <dbReference type="EMBL" id="RXT19843.1"/>
    </source>
</evidence>
<organism evidence="1 2">
    <name type="scientific">Rhizobium leguminosarum</name>
    <dbReference type="NCBI Taxonomy" id="384"/>
    <lineage>
        <taxon>Bacteria</taxon>
        <taxon>Pseudomonadati</taxon>
        <taxon>Pseudomonadota</taxon>
        <taxon>Alphaproteobacteria</taxon>
        <taxon>Hyphomicrobiales</taxon>
        <taxon>Rhizobiaceae</taxon>
        <taxon>Rhizobium/Agrobacterium group</taxon>
        <taxon>Rhizobium</taxon>
    </lineage>
</organism>
<gene>
    <name evidence="1" type="ORF">B5P46_26525</name>
</gene>
<dbReference type="AlphaFoldDB" id="A0A4Q1TN84"/>
<reference evidence="1 2" key="1">
    <citation type="submission" date="2017-03" db="EMBL/GenBank/DDBJ databases">
        <authorList>
            <person name="Safronova V.I."/>
            <person name="Sazanova A.L."/>
            <person name="Chirak E.R."/>
        </authorList>
    </citation>
    <scope>NUCLEOTIDE SEQUENCE [LARGE SCALE GENOMIC DNA]</scope>
    <source>
        <strain evidence="1 2">Tri-43</strain>
    </source>
</reference>
<sequence length="142" mass="16242">MNSVGRLIDNGWPPMLEAHLHSAQACAKDAGTVQSFEDRMKHRPDDGEPSGNLVDYIRHIDDLAILISADDKQYAAERRWVAIELRKAGRVSSKPLSSTTIAWRRMKFRFGTAKTPSKRSKRNIRSQTRYQIRWPARPNQIA</sequence>
<dbReference type="EMBL" id="MZMU01000018">
    <property type="protein sequence ID" value="RXT19843.1"/>
    <property type="molecule type" value="Genomic_DNA"/>
</dbReference>
<name>A0A4Q1TN84_RHILE</name>
<evidence type="ECO:0000313" key="2">
    <source>
        <dbReference type="Proteomes" id="UP000290767"/>
    </source>
</evidence>
<accession>A0A4Q1TN84</accession>
<proteinExistence type="predicted"/>